<dbReference type="Proteomes" id="UP000823561">
    <property type="component" value="Chromosome 18"/>
</dbReference>
<sequence>MNDSCPEQVKETTISRKKKMRLGRPKYVPLKYLLNLPTRRELYKTNNCGKFDPRLLQRSQNKRSRQRDVATQRPQACPDTEEVKLLPQVRHHAWNYGWVSLHIYIFSNS</sequence>
<evidence type="ECO:0000256" key="1">
    <source>
        <dbReference type="SAM" id="MobiDB-lite"/>
    </source>
</evidence>
<reference evidence="2" key="1">
    <citation type="submission" date="2020-10" db="EMBL/GenBank/DDBJ databases">
        <title>Chromosome-scale genome assembly of the Allis shad, Alosa alosa.</title>
        <authorList>
            <person name="Margot Z."/>
            <person name="Christophe K."/>
            <person name="Cabau C."/>
            <person name="Louis A."/>
            <person name="Berthelot C."/>
            <person name="Parey E."/>
            <person name="Roest Crollius H."/>
            <person name="Montfort J."/>
            <person name="Robinson-Rechavi M."/>
            <person name="Bucao C."/>
            <person name="Bouchez O."/>
            <person name="Gislard M."/>
            <person name="Lluch J."/>
            <person name="Milhes M."/>
            <person name="Lampietro C."/>
            <person name="Lopez Roques C."/>
            <person name="Donnadieu C."/>
            <person name="Braasch I."/>
            <person name="Desvignes T."/>
            <person name="Postlethwait J."/>
            <person name="Bobe J."/>
            <person name="Guiguen Y."/>
        </authorList>
    </citation>
    <scope>NUCLEOTIDE SEQUENCE</scope>
    <source>
        <strain evidence="2">M-15738</strain>
        <tissue evidence="2">Blood</tissue>
    </source>
</reference>
<organism evidence="2 3">
    <name type="scientific">Alosa alosa</name>
    <name type="common">allis shad</name>
    <dbReference type="NCBI Taxonomy" id="278164"/>
    <lineage>
        <taxon>Eukaryota</taxon>
        <taxon>Metazoa</taxon>
        <taxon>Chordata</taxon>
        <taxon>Craniata</taxon>
        <taxon>Vertebrata</taxon>
        <taxon>Euteleostomi</taxon>
        <taxon>Actinopterygii</taxon>
        <taxon>Neopterygii</taxon>
        <taxon>Teleostei</taxon>
        <taxon>Clupei</taxon>
        <taxon>Clupeiformes</taxon>
        <taxon>Clupeoidei</taxon>
        <taxon>Clupeidae</taxon>
        <taxon>Alosa</taxon>
    </lineage>
</organism>
<keyword evidence="3" id="KW-1185">Reference proteome</keyword>
<proteinExistence type="predicted"/>
<evidence type="ECO:0000313" key="2">
    <source>
        <dbReference type="EMBL" id="KAG5266928.1"/>
    </source>
</evidence>
<name>A0AAV6FVQ9_9TELE</name>
<dbReference type="AlphaFoldDB" id="A0AAV6FVQ9"/>
<dbReference type="EMBL" id="JADWDJ010000018">
    <property type="protein sequence ID" value="KAG5266928.1"/>
    <property type="molecule type" value="Genomic_DNA"/>
</dbReference>
<accession>A0AAV6FVQ9</accession>
<evidence type="ECO:0000313" key="3">
    <source>
        <dbReference type="Proteomes" id="UP000823561"/>
    </source>
</evidence>
<comment type="caution">
    <text evidence="2">The sequence shown here is derived from an EMBL/GenBank/DDBJ whole genome shotgun (WGS) entry which is preliminary data.</text>
</comment>
<feature type="region of interest" description="Disordered" evidence="1">
    <location>
        <begin position="53"/>
        <end position="77"/>
    </location>
</feature>
<gene>
    <name evidence="2" type="ORF">AALO_G00237870</name>
</gene>
<protein>
    <submittedName>
        <fullName evidence="2">Uncharacterized protein</fullName>
    </submittedName>
</protein>